<reference evidence="1 2" key="1">
    <citation type="submission" date="2019-06" db="EMBL/GenBank/DDBJ databases">
        <title>New taxonomy in bacterial strain CC-CFT640, isolated from vineyard.</title>
        <authorList>
            <person name="Lin S.-Y."/>
            <person name="Tsai C.-F."/>
            <person name="Young C.-C."/>
        </authorList>
    </citation>
    <scope>NUCLEOTIDE SEQUENCE [LARGE SCALE GENOMIC DNA]</scope>
    <source>
        <strain evidence="1 2">CC-CFT640</strain>
    </source>
</reference>
<evidence type="ECO:0000313" key="2">
    <source>
        <dbReference type="Proteomes" id="UP000321638"/>
    </source>
</evidence>
<sequence length="168" mass="18356">MPDVKTVFGSLADYQKGGIQVINDDPRNYVFSNVFEVASKARPYERIAVGKNFEYVIECLRAEGTSPWFTCDHDEFALVMDGTVEVRLQKPGAGQAAPAGSDGAIQMKDAPGGPRMGRMVCRRGHMALLPKGAAYQFHADAPGVITIQTVHGPLTIERWAEICETRSI</sequence>
<dbReference type="OrthoDB" id="8442236at2"/>
<dbReference type="RefSeq" id="WP_147845397.1">
    <property type="nucleotide sequence ID" value="NZ_VDUZ01000002.1"/>
</dbReference>
<proteinExistence type="predicted"/>
<protein>
    <submittedName>
        <fullName evidence="1">Hydroxyquinol 1,2-dioxygenase</fullName>
    </submittedName>
</protein>
<comment type="caution">
    <text evidence="1">The sequence shown here is derived from an EMBL/GenBank/DDBJ whole genome shotgun (WGS) entry which is preliminary data.</text>
</comment>
<keyword evidence="1" id="KW-0560">Oxidoreductase</keyword>
<gene>
    <name evidence="1" type="ORF">FHP25_02975</name>
</gene>
<dbReference type="GO" id="GO:0051213">
    <property type="term" value="F:dioxygenase activity"/>
    <property type="evidence" value="ECO:0007669"/>
    <property type="project" value="UniProtKB-KW"/>
</dbReference>
<accession>A0A5C8PVF6</accession>
<dbReference type="AlphaFoldDB" id="A0A5C8PVF6"/>
<dbReference type="Gene3D" id="2.60.120.10">
    <property type="entry name" value="Jelly Rolls"/>
    <property type="match status" value="1"/>
</dbReference>
<dbReference type="SUPFAM" id="SSF51182">
    <property type="entry name" value="RmlC-like cupins"/>
    <property type="match status" value="1"/>
</dbReference>
<dbReference type="InterPro" id="IPR014710">
    <property type="entry name" value="RmlC-like_jellyroll"/>
</dbReference>
<keyword evidence="1" id="KW-0223">Dioxygenase</keyword>
<dbReference type="Proteomes" id="UP000321638">
    <property type="component" value="Unassembled WGS sequence"/>
</dbReference>
<name>A0A5C8PVF6_9HYPH</name>
<organism evidence="1 2">
    <name type="scientific">Vineibacter terrae</name>
    <dbReference type="NCBI Taxonomy" id="2586908"/>
    <lineage>
        <taxon>Bacteria</taxon>
        <taxon>Pseudomonadati</taxon>
        <taxon>Pseudomonadota</taxon>
        <taxon>Alphaproteobacteria</taxon>
        <taxon>Hyphomicrobiales</taxon>
        <taxon>Vineibacter</taxon>
    </lineage>
</organism>
<dbReference type="InterPro" id="IPR011051">
    <property type="entry name" value="RmlC_Cupin_sf"/>
</dbReference>
<keyword evidence="2" id="KW-1185">Reference proteome</keyword>
<dbReference type="EMBL" id="VDUZ01000002">
    <property type="protein sequence ID" value="TXL82041.1"/>
    <property type="molecule type" value="Genomic_DNA"/>
</dbReference>
<evidence type="ECO:0000313" key="1">
    <source>
        <dbReference type="EMBL" id="TXL82041.1"/>
    </source>
</evidence>